<dbReference type="GO" id="GO:0019864">
    <property type="term" value="F:IgG binding"/>
    <property type="evidence" value="ECO:0007669"/>
    <property type="project" value="UniProtKB-KW"/>
</dbReference>
<keyword evidence="3" id="KW-0390">IgG-binding protein</keyword>
<dbReference type="OrthoDB" id="8917564at2759"/>
<dbReference type="GO" id="GO:0009897">
    <property type="term" value="C:external side of plasma membrane"/>
    <property type="evidence" value="ECO:0007669"/>
    <property type="project" value="TreeGrafter"/>
</dbReference>
<feature type="domain" description="Ig-like" evidence="12">
    <location>
        <begin position="129"/>
        <end position="210"/>
    </location>
</feature>
<dbReference type="CDD" id="cd05753">
    <property type="entry name" value="Ig2_FcgammaR_like"/>
    <property type="match status" value="1"/>
</dbReference>
<reference evidence="14" key="3">
    <citation type="submission" date="2025-05" db="UniProtKB">
        <authorList>
            <consortium name="Ensembl"/>
        </authorList>
    </citation>
    <scope>IDENTIFICATION</scope>
</reference>
<keyword evidence="15" id="KW-1185">Reference proteome</keyword>
<dbReference type="EMBL" id="NDHI03003560">
    <property type="protein sequence ID" value="PNJ21589.1"/>
    <property type="molecule type" value="Genomic_DNA"/>
</dbReference>
<sequence length="359" mass="40155">MAEGTLRQILCVPPDAQPQTFGGVKGADPPTLPPGSFLPVPVLWWGSLARLQFEKSDEVSRKGNWWLTEMGGGAGERLFTSSCLVGLVPLGLQISLVTCPLQCGIMWQLLLPTALLLLVSAGMQTEDLPKAVVFLQPQWYRVLEEDSVTLKCQGAYSSEDNSTQWFHNESLISSQASSYFIAAAGIKDSGEYRCQTSLSTLSDPVQLEVHTGWLLLQAPRWVFKEEDSIHLRCHSWKNKALHKVTYLQNGKGRKYFHQNSDFYIPKATLKDSGSYFCRGLLGNKNVSSETLNITITQGLAVSTASSFFPPGYQVSFCLVMVLLFAVDTGLYFSVKRNIRSSTRDWKDHKFKWRKDLQDK</sequence>
<dbReference type="InterPro" id="IPR013783">
    <property type="entry name" value="Ig-like_fold"/>
</dbReference>
<gene>
    <name evidence="14" type="primary">LOC100453994</name>
    <name evidence="13" type="ORF">CR201_G0042089</name>
</gene>
<accession>A0A2J8SLE5</accession>
<dbReference type="GO" id="GO:0019770">
    <property type="term" value="F:IgG receptor activity"/>
    <property type="evidence" value="ECO:0007669"/>
    <property type="project" value="TreeGrafter"/>
</dbReference>
<dbReference type="FunFam" id="2.60.40.10:FF:000356">
    <property type="entry name" value="Low affinity immunoglobulin gamma Fc region receptor III-A"/>
    <property type="match status" value="1"/>
</dbReference>
<evidence type="ECO:0000256" key="4">
    <source>
        <dbReference type="ARBA" id="ARBA00022729"/>
    </source>
</evidence>
<dbReference type="InterPro" id="IPR050488">
    <property type="entry name" value="Ig_Fc_receptor"/>
</dbReference>
<dbReference type="GO" id="GO:0001788">
    <property type="term" value="P:antibody-dependent cellular cytotoxicity"/>
    <property type="evidence" value="ECO:0007669"/>
    <property type="project" value="TreeGrafter"/>
</dbReference>
<dbReference type="PANTHER" id="PTHR11481:SF103">
    <property type="entry name" value="LOW AFFINITY IMMUNOGLOBULIN GAMMA FC REGION RECEPTOR III-A-RELATED"/>
    <property type="match status" value="1"/>
</dbReference>
<evidence type="ECO:0000256" key="6">
    <source>
        <dbReference type="ARBA" id="ARBA00023136"/>
    </source>
</evidence>
<accession>H2N502</accession>
<evidence type="ECO:0000313" key="15">
    <source>
        <dbReference type="Proteomes" id="UP000001595"/>
    </source>
</evidence>
<dbReference type="KEGG" id="pon:100453994"/>
<evidence type="ECO:0000259" key="12">
    <source>
        <dbReference type="PROSITE" id="PS50835"/>
    </source>
</evidence>
<dbReference type="PROSITE" id="PS50835">
    <property type="entry name" value="IG_LIKE"/>
    <property type="match status" value="2"/>
</dbReference>
<reference evidence="13" key="2">
    <citation type="submission" date="2017-12" db="EMBL/GenBank/DDBJ databases">
        <title>High-resolution comparative analysis of great ape genomes.</title>
        <authorList>
            <person name="Pollen A."/>
            <person name="Hastie A."/>
            <person name="Hormozdiari F."/>
            <person name="Dougherty M."/>
            <person name="Liu R."/>
            <person name="Chaisson M."/>
            <person name="Hoppe E."/>
            <person name="Hill C."/>
            <person name="Pang A."/>
            <person name="Hillier L."/>
            <person name="Baker C."/>
            <person name="Armstrong J."/>
            <person name="Shendure J."/>
            <person name="Paten B."/>
            <person name="Wilson R."/>
            <person name="Chao H."/>
            <person name="Schneider V."/>
            <person name="Ventura M."/>
            <person name="Kronenberg Z."/>
            <person name="Murali S."/>
            <person name="Gordon D."/>
            <person name="Cantsilieris S."/>
            <person name="Munson K."/>
            <person name="Nelson B."/>
            <person name="Raja A."/>
            <person name="Underwood J."/>
            <person name="Diekhans M."/>
            <person name="Fiddes I."/>
            <person name="Haussler D."/>
            <person name="Eichler E."/>
        </authorList>
    </citation>
    <scope>NUCLEOTIDE SEQUENCE [LARGE SCALE GENOMIC DNA]</scope>
    <source>
        <strain evidence="13">Susie</strain>
    </source>
</reference>
<dbReference type="OMA" id="GDNSTQW"/>
<evidence type="ECO:0000256" key="2">
    <source>
        <dbReference type="ARBA" id="ARBA00022475"/>
    </source>
</evidence>
<dbReference type="Pfam" id="PF13895">
    <property type="entry name" value="Ig_2"/>
    <property type="match status" value="2"/>
</dbReference>
<keyword evidence="11" id="KW-1133">Transmembrane helix</keyword>
<evidence type="ECO:0000256" key="5">
    <source>
        <dbReference type="ARBA" id="ARBA00022737"/>
    </source>
</evidence>
<dbReference type="FunFam" id="2.60.40.10:FF:000217">
    <property type="entry name" value="High affinity immunoglobulin gamma Fc receptor I"/>
    <property type="match status" value="1"/>
</dbReference>
<dbReference type="AlphaFoldDB" id="H2N502"/>
<comment type="subcellular location">
    <subcellularLocation>
        <location evidence="1">Cell membrane</location>
    </subcellularLocation>
</comment>
<dbReference type="GeneID" id="100453994"/>
<dbReference type="SMART" id="SM00409">
    <property type="entry name" value="IG"/>
    <property type="match status" value="2"/>
</dbReference>
<protein>
    <submittedName>
        <fullName evidence="13">FCGR3A isoform 4</fullName>
    </submittedName>
</protein>
<dbReference type="Gene3D" id="2.60.40.10">
    <property type="entry name" value="Immunoglobulins"/>
    <property type="match status" value="2"/>
</dbReference>
<dbReference type="InterPro" id="IPR003599">
    <property type="entry name" value="Ig_sub"/>
</dbReference>
<dbReference type="InterPro" id="IPR036179">
    <property type="entry name" value="Ig-like_dom_sf"/>
</dbReference>
<dbReference type="Ensembl" id="ENSPPYT00000000721.3">
    <property type="protein sequence ID" value="ENSPPYP00000000694.3"/>
    <property type="gene ID" value="ENSPPYG00000000594.3"/>
</dbReference>
<keyword evidence="7" id="KW-1015">Disulfide bond</keyword>
<keyword evidence="5" id="KW-0677">Repeat</keyword>
<evidence type="ECO:0000313" key="13">
    <source>
        <dbReference type="EMBL" id="PNJ21589.1"/>
    </source>
</evidence>
<evidence type="ECO:0000256" key="3">
    <source>
        <dbReference type="ARBA" id="ARBA00022652"/>
    </source>
</evidence>
<proteinExistence type="predicted"/>
<organism evidence="14 15">
    <name type="scientific">Pongo abelii</name>
    <name type="common">Sumatran orangutan</name>
    <name type="synonym">Pongo pygmaeus abelii</name>
    <dbReference type="NCBI Taxonomy" id="9601"/>
    <lineage>
        <taxon>Eukaryota</taxon>
        <taxon>Metazoa</taxon>
        <taxon>Chordata</taxon>
        <taxon>Craniata</taxon>
        <taxon>Vertebrata</taxon>
        <taxon>Euteleostomi</taxon>
        <taxon>Mammalia</taxon>
        <taxon>Eutheria</taxon>
        <taxon>Euarchontoglires</taxon>
        <taxon>Primates</taxon>
        <taxon>Haplorrhini</taxon>
        <taxon>Catarrhini</taxon>
        <taxon>Hominidae</taxon>
        <taxon>Pongo</taxon>
    </lineage>
</organism>
<dbReference type="Proteomes" id="UP000001595">
    <property type="component" value="Chromosome 1"/>
</dbReference>
<keyword evidence="6 11" id="KW-0472">Membrane</keyword>
<keyword evidence="10" id="KW-0393">Immunoglobulin domain</keyword>
<dbReference type="InterPro" id="IPR007110">
    <property type="entry name" value="Ig-like_dom"/>
</dbReference>
<dbReference type="SUPFAM" id="SSF48726">
    <property type="entry name" value="Immunoglobulin"/>
    <property type="match status" value="2"/>
</dbReference>
<evidence type="ECO:0000313" key="14">
    <source>
        <dbReference type="Ensembl" id="ENSPPYP00000000694.3"/>
    </source>
</evidence>
<evidence type="ECO:0000256" key="11">
    <source>
        <dbReference type="SAM" id="Phobius"/>
    </source>
</evidence>
<keyword evidence="2" id="KW-1003">Cell membrane</keyword>
<keyword evidence="11" id="KW-0812">Transmembrane</keyword>
<name>H2N502_PONAB</name>
<evidence type="ECO:0000256" key="7">
    <source>
        <dbReference type="ARBA" id="ARBA00023157"/>
    </source>
</evidence>
<dbReference type="eggNOG" id="ENOG502RU1M">
    <property type="taxonomic scope" value="Eukaryota"/>
</dbReference>
<evidence type="ECO:0000256" key="1">
    <source>
        <dbReference type="ARBA" id="ARBA00004236"/>
    </source>
</evidence>
<dbReference type="CDD" id="cd05752">
    <property type="entry name" value="Ig1_FcgammaR_like"/>
    <property type="match status" value="1"/>
</dbReference>
<reference evidence="14 15" key="1">
    <citation type="submission" date="2008-02" db="EMBL/GenBank/DDBJ databases">
        <title>A 6x draft sequence assembly of the Pongo pygmaeus abelii genome.</title>
        <authorList>
            <person name="Wilson R.K."/>
            <person name="Mardis E."/>
        </authorList>
    </citation>
    <scope>NUCLEOTIDE SEQUENCE [LARGE SCALE GENOMIC DNA]</scope>
</reference>
<dbReference type="GeneTree" id="ENSGT01050000244808"/>
<evidence type="ECO:0000256" key="9">
    <source>
        <dbReference type="ARBA" id="ARBA00023180"/>
    </source>
</evidence>
<feature type="domain" description="Ig-like" evidence="12">
    <location>
        <begin position="225"/>
        <end position="294"/>
    </location>
</feature>
<evidence type="ECO:0000256" key="8">
    <source>
        <dbReference type="ARBA" id="ARBA00023170"/>
    </source>
</evidence>
<dbReference type="PANTHER" id="PTHR11481">
    <property type="entry name" value="IMMUNOGLOBULIN FC RECEPTOR"/>
    <property type="match status" value="1"/>
</dbReference>
<feature type="transmembrane region" description="Helical" evidence="11">
    <location>
        <begin position="312"/>
        <end position="334"/>
    </location>
</feature>
<dbReference type="STRING" id="9601.ENSPPYP00000000694"/>
<dbReference type="HOGENOM" id="CLU_023383_1_0_1"/>
<evidence type="ECO:0000256" key="10">
    <source>
        <dbReference type="ARBA" id="ARBA00023319"/>
    </source>
</evidence>
<accession>A0A2J8SLC6</accession>
<keyword evidence="9" id="KW-0325">Glycoprotein</keyword>
<keyword evidence="4" id="KW-0732">Signal</keyword>
<keyword evidence="8" id="KW-0675">Receptor</keyword>